<dbReference type="EC" id="3.2.2.31" evidence="4 14"/>
<comment type="similarity">
    <text evidence="3 14">Belongs to the Nth/MutY family.</text>
</comment>
<dbReference type="InterPro" id="IPR000445">
    <property type="entry name" value="HhH_motif"/>
</dbReference>
<evidence type="ECO:0000256" key="9">
    <source>
        <dbReference type="ARBA" id="ARBA00022801"/>
    </source>
</evidence>
<evidence type="ECO:0000256" key="10">
    <source>
        <dbReference type="ARBA" id="ARBA00023004"/>
    </source>
</evidence>
<dbReference type="InterPro" id="IPR004036">
    <property type="entry name" value="Endonuclease-III-like_CS2"/>
</dbReference>
<accession>A0A395LHE0</accession>
<keyword evidence="13 14" id="KW-0326">Glycosidase</keyword>
<organism evidence="16 17">
    <name type="scientific">Alteriqipengyuania lutimaris</name>
    <dbReference type="NCBI Taxonomy" id="1538146"/>
    <lineage>
        <taxon>Bacteria</taxon>
        <taxon>Pseudomonadati</taxon>
        <taxon>Pseudomonadota</taxon>
        <taxon>Alphaproteobacteria</taxon>
        <taxon>Sphingomonadales</taxon>
        <taxon>Erythrobacteraceae</taxon>
        <taxon>Alteriqipengyuania</taxon>
    </lineage>
</organism>
<dbReference type="GO" id="GO:0034039">
    <property type="term" value="F:8-oxo-7,8-dihydroguanine DNA N-glycosylase activity"/>
    <property type="evidence" value="ECO:0007669"/>
    <property type="project" value="TreeGrafter"/>
</dbReference>
<comment type="function">
    <text evidence="2">Adenine glycosylase active on G-A mispairs. MutY also corrects error-prone DNA synthesis past GO lesions which are due to the oxidatively damaged form of guanine: 7,8-dihydro-8-oxoguanine (8-oxo-dGTP).</text>
</comment>
<dbReference type="PANTHER" id="PTHR42944">
    <property type="entry name" value="ADENINE DNA GLYCOSYLASE"/>
    <property type="match status" value="1"/>
</dbReference>
<dbReference type="SUPFAM" id="SSF48150">
    <property type="entry name" value="DNA-glycosylase"/>
    <property type="match status" value="1"/>
</dbReference>
<dbReference type="SMART" id="SM00478">
    <property type="entry name" value="ENDO3c"/>
    <property type="match status" value="1"/>
</dbReference>
<dbReference type="Gene3D" id="1.10.340.30">
    <property type="entry name" value="Hypothetical protein, domain 2"/>
    <property type="match status" value="1"/>
</dbReference>
<dbReference type="SMART" id="SM00525">
    <property type="entry name" value="FES"/>
    <property type="match status" value="1"/>
</dbReference>
<evidence type="ECO:0000256" key="11">
    <source>
        <dbReference type="ARBA" id="ARBA00023014"/>
    </source>
</evidence>
<evidence type="ECO:0000256" key="3">
    <source>
        <dbReference type="ARBA" id="ARBA00008343"/>
    </source>
</evidence>
<dbReference type="Pfam" id="PF10576">
    <property type="entry name" value="EndIII_4Fe-2S"/>
    <property type="match status" value="1"/>
</dbReference>
<proteinExistence type="inferred from homology"/>
<dbReference type="GO" id="GO:0000701">
    <property type="term" value="F:purine-specific mismatch base pair DNA N-glycosylase activity"/>
    <property type="evidence" value="ECO:0007669"/>
    <property type="project" value="UniProtKB-EC"/>
</dbReference>
<evidence type="ECO:0000313" key="16">
    <source>
        <dbReference type="EMBL" id="RDS76051.1"/>
    </source>
</evidence>
<dbReference type="GO" id="GO:0006284">
    <property type="term" value="P:base-excision repair"/>
    <property type="evidence" value="ECO:0007669"/>
    <property type="project" value="UniProtKB-UniRule"/>
</dbReference>
<comment type="cofactor">
    <cofactor evidence="14">
        <name>[4Fe-4S] cluster</name>
        <dbReference type="ChEBI" id="CHEBI:49883"/>
    </cofactor>
    <text evidence="14">Binds 1 [4Fe-4S] cluster.</text>
</comment>
<dbReference type="InterPro" id="IPR029119">
    <property type="entry name" value="MutY_C"/>
</dbReference>
<evidence type="ECO:0000256" key="12">
    <source>
        <dbReference type="ARBA" id="ARBA00023204"/>
    </source>
</evidence>
<keyword evidence="10 14" id="KW-0408">Iron</keyword>
<keyword evidence="9" id="KW-0378">Hydrolase</keyword>
<protein>
    <recommendedName>
        <fullName evidence="5 14">Adenine DNA glycosylase</fullName>
        <ecNumber evidence="4 14">3.2.2.31</ecNumber>
    </recommendedName>
</protein>
<sequence length="414" mass="44705">MRCARPAASGRRPPWARRRVAVRTGAHCPSPCACHRQRSWARAFCRGFWGAGVPSGGHRCHSAGVTASDNPPPIPHLLLAWYDEHARDLPWRAAPGEAAPDPYRVWLSEIMLQQTTVAAVKPYFAAFTKVWPDVHALAAAPEEDVLAAWAGLGYYSRARNLVKAARAVADMGGFPESEAELLGLPGVGDYTAAAIAAIAFERRAVVVDANVERVVARLFMIEEPLPAARKAIRAAADTITPDERSGDFAQAMMDLGSRVCTPRAPSCDICPLAGECAAREHGPERLPVKAPKKAKPVRQGRAYWIERDRCVWLVKRAPSGMLGGMRALPDDGWSARADGSGDPPLDGEWENAGVVRHAFTHFAIHLSVLRGEAAPAEPAGSGEWWPLDRLDEAGLPTLFAKAARLAQAAEARLL</sequence>
<dbReference type="GO" id="GO:0032357">
    <property type="term" value="F:oxidized purine DNA binding"/>
    <property type="evidence" value="ECO:0007669"/>
    <property type="project" value="TreeGrafter"/>
</dbReference>
<dbReference type="GO" id="GO:0035485">
    <property type="term" value="F:adenine/guanine mispair binding"/>
    <property type="evidence" value="ECO:0007669"/>
    <property type="project" value="TreeGrafter"/>
</dbReference>
<dbReference type="InterPro" id="IPR011257">
    <property type="entry name" value="DNA_glycosylase"/>
</dbReference>
<feature type="domain" description="HhH-GPD" evidence="15">
    <location>
        <begin position="111"/>
        <end position="258"/>
    </location>
</feature>
<dbReference type="Gene3D" id="3.90.79.10">
    <property type="entry name" value="Nucleoside Triphosphate Pyrophosphohydrolase"/>
    <property type="match status" value="1"/>
</dbReference>
<dbReference type="CDD" id="cd00056">
    <property type="entry name" value="ENDO3c"/>
    <property type="match status" value="1"/>
</dbReference>
<dbReference type="OrthoDB" id="9802365at2"/>
<dbReference type="InterPro" id="IPR003265">
    <property type="entry name" value="HhH-GPD_domain"/>
</dbReference>
<evidence type="ECO:0000256" key="1">
    <source>
        <dbReference type="ARBA" id="ARBA00000843"/>
    </source>
</evidence>
<evidence type="ECO:0000256" key="7">
    <source>
        <dbReference type="ARBA" id="ARBA00022723"/>
    </source>
</evidence>
<dbReference type="GO" id="GO:0006298">
    <property type="term" value="P:mismatch repair"/>
    <property type="evidence" value="ECO:0007669"/>
    <property type="project" value="TreeGrafter"/>
</dbReference>
<evidence type="ECO:0000256" key="6">
    <source>
        <dbReference type="ARBA" id="ARBA00022485"/>
    </source>
</evidence>
<comment type="catalytic activity">
    <reaction evidence="1 14">
        <text>Hydrolyzes free adenine bases from 7,8-dihydro-8-oxoguanine:adenine mismatched double-stranded DNA, leaving an apurinic site.</text>
        <dbReference type="EC" id="3.2.2.31"/>
    </reaction>
</comment>
<dbReference type="GO" id="GO:0051539">
    <property type="term" value="F:4 iron, 4 sulfur cluster binding"/>
    <property type="evidence" value="ECO:0007669"/>
    <property type="project" value="UniProtKB-UniRule"/>
</dbReference>
<keyword evidence="8 14" id="KW-0227">DNA damage</keyword>
<evidence type="ECO:0000256" key="13">
    <source>
        <dbReference type="ARBA" id="ARBA00023295"/>
    </source>
</evidence>
<dbReference type="Pfam" id="PF14815">
    <property type="entry name" value="NUDIX_4"/>
    <property type="match status" value="1"/>
</dbReference>
<keyword evidence="17" id="KW-1185">Reference proteome</keyword>
<evidence type="ECO:0000256" key="14">
    <source>
        <dbReference type="RuleBase" id="RU365096"/>
    </source>
</evidence>
<keyword evidence="11" id="KW-0411">Iron-sulfur</keyword>
<dbReference type="GO" id="GO:0046872">
    <property type="term" value="F:metal ion binding"/>
    <property type="evidence" value="ECO:0007669"/>
    <property type="project" value="UniProtKB-UniRule"/>
</dbReference>
<dbReference type="PANTHER" id="PTHR42944:SF1">
    <property type="entry name" value="ADENINE DNA GLYCOSYLASE"/>
    <property type="match status" value="1"/>
</dbReference>
<reference evidence="16 17" key="1">
    <citation type="submission" date="2018-07" db="EMBL/GenBank/DDBJ databases">
        <title>Erythrobacter nanhaiensis sp. nov., a novel member of the genus Erythrobacter isolated from the South China Sea.</title>
        <authorList>
            <person name="Chen X."/>
            <person name="Liu J."/>
        </authorList>
    </citation>
    <scope>NUCLEOTIDE SEQUENCE [LARGE SCALE GENOMIC DNA]</scope>
    <source>
        <strain evidence="16 17">S-5</strain>
    </source>
</reference>
<dbReference type="CDD" id="cd03431">
    <property type="entry name" value="NUDIX_DNA_Glycosylase_C-MutY"/>
    <property type="match status" value="1"/>
</dbReference>
<comment type="caution">
    <text evidence="16">The sequence shown here is derived from an EMBL/GenBank/DDBJ whole genome shotgun (WGS) entry which is preliminary data.</text>
</comment>
<dbReference type="Proteomes" id="UP000254101">
    <property type="component" value="Unassembled WGS sequence"/>
</dbReference>
<dbReference type="InterPro" id="IPR015797">
    <property type="entry name" value="NUDIX_hydrolase-like_dom_sf"/>
</dbReference>
<dbReference type="Pfam" id="PF00633">
    <property type="entry name" value="HHH"/>
    <property type="match status" value="1"/>
</dbReference>
<dbReference type="EMBL" id="QRBB01000002">
    <property type="protein sequence ID" value="RDS76051.1"/>
    <property type="molecule type" value="Genomic_DNA"/>
</dbReference>
<evidence type="ECO:0000256" key="2">
    <source>
        <dbReference type="ARBA" id="ARBA00002933"/>
    </source>
</evidence>
<dbReference type="Gene3D" id="1.10.1670.10">
    <property type="entry name" value="Helix-hairpin-Helix base-excision DNA repair enzymes (C-terminal)"/>
    <property type="match status" value="1"/>
</dbReference>
<dbReference type="PROSITE" id="PS01155">
    <property type="entry name" value="ENDONUCLEASE_III_2"/>
    <property type="match status" value="1"/>
</dbReference>
<evidence type="ECO:0000256" key="4">
    <source>
        <dbReference type="ARBA" id="ARBA00012045"/>
    </source>
</evidence>
<dbReference type="AlphaFoldDB" id="A0A395LHE0"/>
<gene>
    <name evidence="16" type="ORF">DL238_15425</name>
</gene>
<evidence type="ECO:0000256" key="8">
    <source>
        <dbReference type="ARBA" id="ARBA00022763"/>
    </source>
</evidence>
<dbReference type="InterPro" id="IPR023170">
    <property type="entry name" value="HhH_base_excis_C"/>
</dbReference>
<dbReference type="InterPro" id="IPR003651">
    <property type="entry name" value="Endonuclease3_FeS-loop_motif"/>
</dbReference>
<dbReference type="Pfam" id="PF00730">
    <property type="entry name" value="HhH-GPD"/>
    <property type="match status" value="1"/>
</dbReference>
<evidence type="ECO:0000313" key="17">
    <source>
        <dbReference type="Proteomes" id="UP000254101"/>
    </source>
</evidence>
<keyword evidence="6" id="KW-0004">4Fe-4S</keyword>
<dbReference type="FunFam" id="1.10.340.30:FF:000002">
    <property type="entry name" value="Adenine DNA glycosylase"/>
    <property type="match status" value="1"/>
</dbReference>
<dbReference type="InterPro" id="IPR044298">
    <property type="entry name" value="MIG/MutY"/>
</dbReference>
<name>A0A395LHE0_9SPHN</name>
<keyword evidence="7" id="KW-0479">Metal-binding</keyword>
<dbReference type="SUPFAM" id="SSF55811">
    <property type="entry name" value="Nudix"/>
    <property type="match status" value="1"/>
</dbReference>
<evidence type="ECO:0000256" key="5">
    <source>
        <dbReference type="ARBA" id="ARBA00022023"/>
    </source>
</evidence>
<evidence type="ECO:0000259" key="15">
    <source>
        <dbReference type="SMART" id="SM00478"/>
    </source>
</evidence>
<keyword evidence="12" id="KW-0234">DNA repair</keyword>